<evidence type="ECO:0000313" key="2">
    <source>
        <dbReference type="EMBL" id="THU83308.1"/>
    </source>
</evidence>
<protein>
    <recommendedName>
        <fullName evidence="1">DEAD/DEAH-box helicase domain-containing protein</fullName>
    </recommendedName>
</protein>
<reference evidence="2 3" key="1">
    <citation type="journal article" date="2019" name="Nat. Ecol. Evol.">
        <title>Megaphylogeny resolves global patterns of mushroom evolution.</title>
        <authorList>
            <person name="Varga T."/>
            <person name="Krizsan K."/>
            <person name="Foldi C."/>
            <person name="Dima B."/>
            <person name="Sanchez-Garcia M."/>
            <person name="Sanchez-Ramirez S."/>
            <person name="Szollosi G.J."/>
            <person name="Szarkandi J.G."/>
            <person name="Papp V."/>
            <person name="Albert L."/>
            <person name="Andreopoulos W."/>
            <person name="Angelini C."/>
            <person name="Antonin V."/>
            <person name="Barry K.W."/>
            <person name="Bougher N.L."/>
            <person name="Buchanan P."/>
            <person name="Buyck B."/>
            <person name="Bense V."/>
            <person name="Catcheside P."/>
            <person name="Chovatia M."/>
            <person name="Cooper J."/>
            <person name="Damon W."/>
            <person name="Desjardin D."/>
            <person name="Finy P."/>
            <person name="Geml J."/>
            <person name="Haridas S."/>
            <person name="Hughes K."/>
            <person name="Justo A."/>
            <person name="Karasinski D."/>
            <person name="Kautmanova I."/>
            <person name="Kiss B."/>
            <person name="Kocsube S."/>
            <person name="Kotiranta H."/>
            <person name="LaButti K.M."/>
            <person name="Lechner B.E."/>
            <person name="Liimatainen K."/>
            <person name="Lipzen A."/>
            <person name="Lukacs Z."/>
            <person name="Mihaltcheva S."/>
            <person name="Morgado L.N."/>
            <person name="Niskanen T."/>
            <person name="Noordeloos M.E."/>
            <person name="Ohm R.A."/>
            <person name="Ortiz-Santana B."/>
            <person name="Ovrebo C."/>
            <person name="Racz N."/>
            <person name="Riley R."/>
            <person name="Savchenko A."/>
            <person name="Shiryaev A."/>
            <person name="Soop K."/>
            <person name="Spirin V."/>
            <person name="Szebenyi C."/>
            <person name="Tomsovsky M."/>
            <person name="Tulloss R.E."/>
            <person name="Uehling J."/>
            <person name="Grigoriev I.V."/>
            <person name="Vagvolgyi C."/>
            <person name="Papp T."/>
            <person name="Martin F.M."/>
            <person name="Miettinen O."/>
            <person name="Hibbett D.S."/>
            <person name="Nagy L.G."/>
        </authorList>
    </citation>
    <scope>NUCLEOTIDE SEQUENCE [LARGE SCALE GENOMIC DNA]</scope>
    <source>
        <strain evidence="2 3">CBS 962.96</strain>
    </source>
</reference>
<dbReference type="GO" id="GO:0005524">
    <property type="term" value="F:ATP binding"/>
    <property type="evidence" value="ECO:0007669"/>
    <property type="project" value="InterPro"/>
</dbReference>
<dbReference type="InterPro" id="IPR027417">
    <property type="entry name" value="P-loop_NTPase"/>
</dbReference>
<gene>
    <name evidence="2" type="ORF">K435DRAFT_429216</name>
</gene>
<dbReference type="InterPro" id="IPR011545">
    <property type="entry name" value="DEAD/DEAH_box_helicase_dom"/>
</dbReference>
<feature type="non-terminal residue" evidence="2">
    <location>
        <position position="1"/>
    </location>
</feature>
<evidence type="ECO:0000313" key="3">
    <source>
        <dbReference type="Proteomes" id="UP000297245"/>
    </source>
</evidence>
<dbReference type="OrthoDB" id="10261556at2759"/>
<proteinExistence type="predicted"/>
<feature type="domain" description="DEAD/DEAH-box helicase" evidence="1">
    <location>
        <begin position="64"/>
        <end position="145"/>
    </location>
</feature>
<accession>A0A4S8L5H2</accession>
<organism evidence="2 3">
    <name type="scientific">Dendrothele bispora (strain CBS 962.96)</name>
    <dbReference type="NCBI Taxonomy" id="1314807"/>
    <lineage>
        <taxon>Eukaryota</taxon>
        <taxon>Fungi</taxon>
        <taxon>Dikarya</taxon>
        <taxon>Basidiomycota</taxon>
        <taxon>Agaricomycotina</taxon>
        <taxon>Agaricomycetes</taxon>
        <taxon>Agaricomycetidae</taxon>
        <taxon>Agaricales</taxon>
        <taxon>Agaricales incertae sedis</taxon>
        <taxon>Dendrothele</taxon>
    </lineage>
</organism>
<dbReference type="EMBL" id="ML179671">
    <property type="protein sequence ID" value="THU83308.1"/>
    <property type="molecule type" value="Genomic_DNA"/>
</dbReference>
<sequence length="164" mass="18599">FHTHDINFFIQSQFQSRATYCTPFPLRLSITRNHGSTTSLLRIRTAREGKRLVIKVFRVPNLREHQIKAAENIIPGITTLYDIPTGGGKTLAFWLPLFYHWRPGDTSRESEKVVVVINPLNALMGSQAKDLNDRGITAVALNSESGKPEDLFEVRAIPFLNYSF</sequence>
<dbReference type="GO" id="GO:0003676">
    <property type="term" value="F:nucleic acid binding"/>
    <property type="evidence" value="ECO:0007669"/>
    <property type="project" value="InterPro"/>
</dbReference>
<dbReference type="Pfam" id="PF00270">
    <property type="entry name" value="DEAD"/>
    <property type="match status" value="1"/>
</dbReference>
<evidence type="ECO:0000259" key="1">
    <source>
        <dbReference type="Pfam" id="PF00270"/>
    </source>
</evidence>
<name>A0A4S8L5H2_DENBC</name>
<keyword evidence="3" id="KW-1185">Reference proteome</keyword>
<dbReference type="AlphaFoldDB" id="A0A4S8L5H2"/>
<dbReference type="SUPFAM" id="SSF52540">
    <property type="entry name" value="P-loop containing nucleoside triphosphate hydrolases"/>
    <property type="match status" value="1"/>
</dbReference>
<dbReference type="Gene3D" id="3.40.50.300">
    <property type="entry name" value="P-loop containing nucleotide triphosphate hydrolases"/>
    <property type="match status" value="1"/>
</dbReference>
<dbReference type="Proteomes" id="UP000297245">
    <property type="component" value="Unassembled WGS sequence"/>
</dbReference>